<feature type="transmembrane region" description="Helical" evidence="1">
    <location>
        <begin position="38"/>
        <end position="58"/>
    </location>
</feature>
<reference evidence="2 3" key="1">
    <citation type="submission" date="2016-12" db="EMBL/GenBank/DDBJ databases">
        <title>Study of bacterial adaptation to deep sea.</title>
        <authorList>
            <person name="Song J."/>
            <person name="Yoshizawa S."/>
            <person name="Kogure K."/>
        </authorList>
    </citation>
    <scope>NUCLEOTIDE SEQUENCE [LARGE SCALE GENOMIC DNA]</scope>
    <source>
        <strain evidence="2 3">SAORIC-165</strain>
    </source>
</reference>
<evidence type="ECO:0000313" key="3">
    <source>
        <dbReference type="Proteomes" id="UP000239907"/>
    </source>
</evidence>
<feature type="transmembrane region" description="Helical" evidence="1">
    <location>
        <begin position="70"/>
        <end position="101"/>
    </location>
</feature>
<evidence type="ECO:0008006" key="4">
    <source>
        <dbReference type="Google" id="ProtNLM"/>
    </source>
</evidence>
<evidence type="ECO:0000313" key="2">
    <source>
        <dbReference type="EMBL" id="PQJ29618.1"/>
    </source>
</evidence>
<dbReference type="AlphaFoldDB" id="A0A2S7U3N0"/>
<protein>
    <recommendedName>
        <fullName evidence="4">HdeD family acid-resistance protein</fullName>
    </recommendedName>
</protein>
<keyword evidence="1" id="KW-1133">Transmembrane helix</keyword>
<proteinExistence type="predicted"/>
<name>A0A2S7U3N0_9BACT</name>
<dbReference type="RefSeq" id="WP_105044125.1">
    <property type="nucleotide sequence ID" value="NZ_MQWA01000001.1"/>
</dbReference>
<gene>
    <name evidence="2" type="ORF">BSZ32_14710</name>
</gene>
<dbReference type="Proteomes" id="UP000239907">
    <property type="component" value="Unassembled WGS sequence"/>
</dbReference>
<feature type="transmembrane region" description="Helical" evidence="1">
    <location>
        <begin position="12"/>
        <end position="31"/>
    </location>
</feature>
<dbReference type="PANTHER" id="PTHR34989:SF1">
    <property type="entry name" value="PROTEIN HDED"/>
    <property type="match status" value="1"/>
</dbReference>
<evidence type="ECO:0000256" key="1">
    <source>
        <dbReference type="SAM" id="Phobius"/>
    </source>
</evidence>
<dbReference type="PANTHER" id="PTHR34989">
    <property type="entry name" value="PROTEIN HDED"/>
    <property type="match status" value="1"/>
</dbReference>
<dbReference type="Pfam" id="PF03729">
    <property type="entry name" value="DUF308"/>
    <property type="match status" value="2"/>
</dbReference>
<keyword evidence="1" id="KW-0472">Membrane</keyword>
<organism evidence="2 3">
    <name type="scientific">Rubritalea profundi</name>
    <dbReference type="NCBI Taxonomy" id="1658618"/>
    <lineage>
        <taxon>Bacteria</taxon>
        <taxon>Pseudomonadati</taxon>
        <taxon>Verrucomicrobiota</taxon>
        <taxon>Verrucomicrobiia</taxon>
        <taxon>Verrucomicrobiales</taxon>
        <taxon>Rubritaleaceae</taxon>
        <taxon>Rubritalea</taxon>
    </lineage>
</organism>
<feature type="transmembrane region" description="Helical" evidence="1">
    <location>
        <begin position="149"/>
        <end position="169"/>
    </location>
</feature>
<dbReference type="GO" id="GO:0005886">
    <property type="term" value="C:plasma membrane"/>
    <property type="evidence" value="ECO:0007669"/>
    <property type="project" value="TreeGrafter"/>
</dbReference>
<feature type="transmembrane region" description="Helical" evidence="1">
    <location>
        <begin position="113"/>
        <end position="137"/>
    </location>
</feature>
<comment type="caution">
    <text evidence="2">The sequence shown here is derived from an EMBL/GenBank/DDBJ whole genome shotgun (WGS) entry which is preliminary data.</text>
</comment>
<keyword evidence="1" id="KW-0812">Transmembrane</keyword>
<dbReference type="EMBL" id="MQWA01000001">
    <property type="protein sequence ID" value="PQJ29618.1"/>
    <property type="molecule type" value="Genomic_DNA"/>
</dbReference>
<accession>A0A2S7U3N0</accession>
<sequence length="184" mass="19884">MHTPIVDLLSKGWWLLFLRGLAALIFAILAFTAPGMTIAFLIMYWAIYILFDGVFSLAASFKGGSPSPRWWMILSGLLSVAAGAYCIIFPNIVAATFILILGWMCIFKGAFELIGGLTAKSGWFIIAGILSILFGAWCLSDPATVAKLIVKLVAAFAFIAGSVLIILSLKLRKHSKSPPKTIDV</sequence>
<dbReference type="InterPro" id="IPR005325">
    <property type="entry name" value="DUF308_memb"/>
</dbReference>
<dbReference type="OrthoDB" id="7059775at2"/>
<dbReference type="InterPro" id="IPR052712">
    <property type="entry name" value="Acid_resist_chaperone_HdeD"/>
</dbReference>
<keyword evidence="3" id="KW-1185">Reference proteome</keyword>